<accession>M1E0F1</accession>
<reference evidence="3" key="1">
    <citation type="journal article" date="2011" name="Nature">
        <title>Genome sequence and analysis of the tuber crop potato.</title>
        <authorList>
            <consortium name="The Potato Genome Sequencing Consortium"/>
        </authorList>
    </citation>
    <scope>NUCLEOTIDE SEQUENCE [LARGE SCALE GENOMIC DNA]</scope>
    <source>
        <strain evidence="3">cv. DM1-3 516 R44</strain>
    </source>
</reference>
<dbReference type="AlphaFoldDB" id="M1E0F1"/>
<dbReference type="EnsemblPlants" id="PGSC0003DMT400097345">
    <property type="protein sequence ID" value="PGSC0003DMT400097345"/>
    <property type="gene ID" value="PGSC0003DMG400046916"/>
</dbReference>
<evidence type="ECO:0000256" key="1">
    <source>
        <dbReference type="SAM" id="MobiDB-lite"/>
    </source>
</evidence>
<evidence type="ECO:0000313" key="2">
    <source>
        <dbReference type="EnsemblPlants" id="PGSC0003DMT400097345"/>
    </source>
</evidence>
<keyword evidence="3" id="KW-1185">Reference proteome</keyword>
<name>M1E0F1_SOLTU</name>
<feature type="compositionally biased region" description="Basic and acidic residues" evidence="1">
    <location>
        <begin position="105"/>
        <end position="120"/>
    </location>
</feature>
<feature type="compositionally biased region" description="Basic and acidic residues" evidence="1">
    <location>
        <begin position="73"/>
        <end position="85"/>
    </location>
</feature>
<dbReference type="Gramene" id="PGSC0003DMT400097345">
    <property type="protein sequence ID" value="PGSC0003DMT400097345"/>
    <property type="gene ID" value="PGSC0003DMG400046916"/>
</dbReference>
<reference evidence="2" key="2">
    <citation type="submission" date="2015-06" db="UniProtKB">
        <authorList>
            <consortium name="EnsemblPlants"/>
        </authorList>
    </citation>
    <scope>IDENTIFICATION</scope>
    <source>
        <strain evidence="2">DM1-3 516 R44</strain>
    </source>
</reference>
<dbReference type="Proteomes" id="UP000011115">
    <property type="component" value="Unassembled WGS sequence"/>
</dbReference>
<dbReference type="HOGENOM" id="CLU_1941829_0_0_1"/>
<proteinExistence type="predicted"/>
<evidence type="ECO:0000313" key="3">
    <source>
        <dbReference type="Proteomes" id="UP000011115"/>
    </source>
</evidence>
<dbReference type="InParanoid" id="M1E0F1"/>
<sequence>MHANILPNKLLDICVEAKKITKVTRINDVANPLYGSRVGPAPPLEVLPHVSVEPIRVEGVNEKAEGTTQASDKASREKEAFEQQKRNAMRSRALASGIPTLVDSIRPDTDPTPKQAHIDEGSDITSTTDT</sequence>
<feature type="region of interest" description="Disordered" evidence="1">
    <location>
        <begin position="60"/>
        <end position="130"/>
    </location>
</feature>
<dbReference type="PaxDb" id="4113-PGSC0003DMT400097345"/>
<organism evidence="2 3">
    <name type="scientific">Solanum tuberosum</name>
    <name type="common">Potato</name>
    <dbReference type="NCBI Taxonomy" id="4113"/>
    <lineage>
        <taxon>Eukaryota</taxon>
        <taxon>Viridiplantae</taxon>
        <taxon>Streptophyta</taxon>
        <taxon>Embryophyta</taxon>
        <taxon>Tracheophyta</taxon>
        <taxon>Spermatophyta</taxon>
        <taxon>Magnoliopsida</taxon>
        <taxon>eudicotyledons</taxon>
        <taxon>Gunneridae</taxon>
        <taxon>Pentapetalae</taxon>
        <taxon>asterids</taxon>
        <taxon>lamiids</taxon>
        <taxon>Solanales</taxon>
        <taxon>Solanaceae</taxon>
        <taxon>Solanoideae</taxon>
        <taxon>Solaneae</taxon>
        <taxon>Solanum</taxon>
    </lineage>
</organism>
<protein>
    <submittedName>
        <fullName evidence="2">Uncharacterized protein</fullName>
    </submittedName>
</protein>